<accession>A0A164JHM6</accession>
<dbReference type="Gene3D" id="3.40.50.1820">
    <property type="entry name" value="alpha/beta hydrolase"/>
    <property type="match status" value="2"/>
</dbReference>
<dbReference type="InterPro" id="IPR029058">
    <property type="entry name" value="AB_hydrolase_fold"/>
</dbReference>
<dbReference type="STRING" id="455432.AWN90_03780"/>
<comment type="caution">
    <text evidence="1">The sequence shown here is derived from an EMBL/GenBank/DDBJ whole genome shotgun (WGS) entry which is preliminary data.</text>
</comment>
<evidence type="ECO:0000313" key="2">
    <source>
        <dbReference type="Proteomes" id="UP000076512"/>
    </source>
</evidence>
<name>A0A164JHM6_9NOCA</name>
<sequence length="209" mass="21910">MTVERWGAATAPATIVYVGALHSDSSLWAPVITHLHGLLAGGIAQLTYTPRDRATGAPAACVATQMRHRVDELDIVLTCAVGAVVLVTHSTGSLLAHAYAHRYPYRAAALAGLVLINGVTDRSWPASPATPVLRGVPAFVLAGGEDSRFSRAHSHWLAEMVWADYDLVPGGGHCLPRSAPEQTAAPILAALDLAYCTEITGSSDSGDRP</sequence>
<dbReference type="EMBL" id="LWGR01000015">
    <property type="protein sequence ID" value="KZM70412.1"/>
    <property type="molecule type" value="Genomic_DNA"/>
</dbReference>
<evidence type="ECO:0000313" key="1">
    <source>
        <dbReference type="EMBL" id="KZM70412.1"/>
    </source>
</evidence>
<dbReference type="SUPFAM" id="SSF53474">
    <property type="entry name" value="alpha/beta-Hydrolases"/>
    <property type="match status" value="1"/>
</dbReference>
<dbReference type="RefSeq" id="WP_067577689.1">
    <property type="nucleotide sequence ID" value="NZ_JABMCZ010000003.1"/>
</dbReference>
<gene>
    <name evidence="1" type="ORF">AWN90_03780</name>
</gene>
<proteinExistence type="predicted"/>
<evidence type="ECO:0008006" key="3">
    <source>
        <dbReference type="Google" id="ProtNLM"/>
    </source>
</evidence>
<keyword evidence="2" id="KW-1185">Reference proteome</keyword>
<organism evidence="1 2">
    <name type="scientific">Nocardia terpenica</name>
    <dbReference type="NCBI Taxonomy" id="455432"/>
    <lineage>
        <taxon>Bacteria</taxon>
        <taxon>Bacillati</taxon>
        <taxon>Actinomycetota</taxon>
        <taxon>Actinomycetes</taxon>
        <taxon>Mycobacteriales</taxon>
        <taxon>Nocardiaceae</taxon>
        <taxon>Nocardia</taxon>
    </lineage>
</organism>
<dbReference type="Proteomes" id="UP000076512">
    <property type="component" value="Unassembled WGS sequence"/>
</dbReference>
<reference evidence="1 2" key="1">
    <citation type="submission" date="2016-04" db="EMBL/GenBank/DDBJ databases">
        <authorList>
            <person name="Evans L.H."/>
            <person name="Alamgir A."/>
            <person name="Owens N."/>
            <person name="Weber N.D."/>
            <person name="Virtaneva K."/>
            <person name="Barbian K."/>
            <person name="Babar A."/>
            <person name="Rosenke K."/>
        </authorList>
    </citation>
    <scope>NUCLEOTIDE SEQUENCE [LARGE SCALE GENOMIC DNA]</scope>
    <source>
        <strain evidence="1 2">IFM 0406</strain>
    </source>
</reference>
<dbReference type="AlphaFoldDB" id="A0A164JHM6"/>
<protein>
    <recommendedName>
        <fullName evidence="3">Alpha/beta hydrolase</fullName>
    </recommendedName>
</protein>
<dbReference type="OrthoDB" id="4568629at2"/>